<gene>
    <name evidence="2" type="ORF">BDQ94DRAFT_155616</name>
</gene>
<feature type="chain" id="PRO_5017825145" evidence="1">
    <location>
        <begin position="17"/>
        <end position="52"/>
    </location>
</feature>
<dbReference type="RefSeq" id="XP_026619399.1">
    <property type="nucleotide sequence ID" value="XM_026768501.1"/>
</dbReference>
<evidence type="ECO:0000256" key="1">
    <source>
        <dbReference type="SAM" id="SignalP"/>
    </source>
</evidence>
<protein>
    <submittedName>
        <fullName evidence="2">Uncharacterized protein</fullName>
    </submittedName>
</protein>
<dbReference type="Proteomes" id="UP000253729">
    <property type="component" value="Unassembled WGS sequence"/>
</dbReference>
<sequence>MSLPHLFFFFPPASFALPAFCRSSSPALGPQSRSIGDLKKATITFRKTHDNV</sequence>
<feature type="signal peptide" evidence="1">
    <location>
        <begin position="1"/>
        <end position="16"/>
    </location>
</feature>
<accession>A0A3F3PHP0</accession>
<name>A0A3F3PHP0_9EURO</name>
<evidence type="ECO:0000313" key="2">
    <source>
        <dbReference type="EMBL" id="RDH26377.1"/>
    </source>
</evidence>
<organism evidence="2 3">
    <name type="scientific">Aspergillus welwitschiae</name>
    <dbReference type="NCBI Taxonomy" id="1341132"/>
    <lineage>
        <taxon>Eukaryota</taxon>
        <taxon>Fungi</taxon>
        <taxon>Dikarya</taxon>
        <taxon>Ascomycota</taxon>
        <taxon>Pezizomycotina</taxon>
        <taxon>Eurotiomycetes</taxon>
        <taxon>Eurotiomycetidae</taxon>
        <taxon>Eurotiales</taxon>
        <taxon>Aspergillaceae</taxon>
        <taxon>Aspergillus</taxon>
        <taxon>Aspergillus subgen. Circumdati</taxon>
    </lineage>
</organism>
<dbReference type="EMBL" id="KZ852156">
    <property type="protein sequence ID" value="RDH26377.1"/>
    <property type="molecule type" value="Genomic_DNA"/>
</dbReference>
<dbReference type="AlphaFoldDB" id="A0A3F3PHP0"/>
<reference evidence="2 3" key="1">
    <citation type="submission" date="2018-07" db="EMBL/GenBank/DDBJ databases">
        <title>The genomes of Aspergillus section Nigri reveals drivers in fungal speciation.</title>
        <authorList>
            <consortium name="DOE Joint Genome Institute"/>
            <person name="Vesth T.C."/>
            <person name="Nybo J."/>
            <person name="Theobald S."/>
            <person name="Brandl J."/>
            <person name="Frisvad J.C."/>
            <person name="Nielsen K.F."/>
            <person name="Lyhne E.K."/>
            <person name="Kogle M.E."/>
            <person name="Kuo A."/>
            <person name="Riley R."/>
            <person name="Clum A."/>
            <person name="Nolan M."/>
            <person name="Lipzen A."/>
            <person name="Salamov A."/>
            <person name="Henrissat B."/>
            <person name="Wiebenga A."/>
            <person name="De vries R.P."/>
            <person name="Grigoriev I.V."/>
            <person name="Mortensen U.H."/>
            <person name="Andersen M.R."/>
            <person name="Baker S.E."/>
        </authorList>
    </citation>
    <scope>NUCLEOTIDE SEQUENCE [LARGE SCALE GENOMIC DNA]</scope>
    <source>
        <strain evidence="2 3">CBS 139.54b</strain>
    </source>
</reference>
<proteinExistence type="predicted"/>
<keyword evidence="3" id="KW-1185">Reference proteome</keyword>
<evidence type="ECO:0000313" key="3">
    <source>
        <dbReference type="Proteomes" id="UP000253729"/>
    </source>
</evidence>
<keyword evidence="1" id="KW-0732">Signal</keyword>
<dbReference type="GeneID" id="38136857"/>